<dbReference type="SUPFAM" id="SSF53474">
    <property type="entry name" value="alpha/beta-Hydrolases"/>
    <property type="match status" value="1"/>
</dbReference>
<gene>
    <name evidence="2" type="ORF">DXT99_13825</name>
</gene>
<dbReference type="InterPro" id="IPR029057">
    <property type="entry name" value="PRTase-like"/>
</dbReference>
<protein>
    <submittedName>
        <fullName evidence="2">Phosphoribosyltransferase</fullName>
    </submittedName>
</protein>
<organism evidence="2 3">
    <name type="scientific">Pontibacter diazotrophicus</name>
    <dbReference type="NCBI Taxonomy" id="1400979"/>
    <lineage>
        <taxon>Bacteria</taxon>
        <taxon>Pseudomonadati</taxon>
        <taxon>Bacteroidota</taxon>
        <taxon>Cytophagia</taxon>
        <taxon>Cytophagales</taxon>
        <taxon>Hymenobacteraceae</taxon>
        <taxon>Pontibacter</taxon>
    </lineage>
</organism>
<dbReference type="AlphaFoldDB" id="A0A3D8LAM5"/>
<evidence type="ECO:0000313" key="2">
    <source>
        <dbReference type="EMBL" id="RDV14479.1"/>
    </source>
</evidence>
<dbReference type="CDD" id="cd06223">
    <property type="entry name" value="PRTases_typeI"/>
    <property type="match status" value="1"/>
</dbReference>
<accession>A0A3D8LAM5</accession>
<keyword evidence="2" id="KW-0328">Glycosyltransferase</keyword>
<dbReference type="OrthoDB" id="9810066at2"/>
<dbReference type="GO" id="GO:0016757">
    <property type="term" value="F:glycosyltransferase activity"/>
    <property type="evidence" value="ECO:0007669"/>
    <property type="project" value="UniProtKB-KW"/>
</dbReference>
<dbReference type="InterPro" id="IPR029058">
    <property type="entry name" value="AB_hydrolase_fold"/>
</dbReference>
<dbReference type="InterPro" id="IPR000836">
    <property type="entry name" value="PRTase_dom"/>
</dbReference>
<dbReference type="Pfam" id="PF00156">
    <property type="entry name" value="Pribosyltran"/>
    <property type="match status" value="1"/>
</dbReference>
<proteinExistence type="predicted"/>
<dbReference type="RefSeq" id="WP_115566159.1">
    <property type="nucleotide sequence ID" value="NZ_QRGR01000014.1"/>
</dbReference>
<feature type="domain" description="Phosphoribosyltransferase" evidence="1">
    <location>
        <begin position="12"/>
        <end position="188"/>
    </location>
</feature>
<dbReference type="Gene3D" id="3.40.50.2020">
    <property type="match status" value="1"/>
</dbReference>
<reference evidence="3" key="1">
    <citation type="submission" date="2018-08" db="EMBL/GenBank/DDBJ databases">
        <authorList>
            <person name="Liu Z.-W."/>
            <person name="Du Z.-J."/>
        </authorList>
    </citation>
    <scope>NUCLEOTIDE SEQUENCE [LARGE SCALE GENOMIC DNA]</scope>
    <source>
        <strain evidence="3">H4X</strain>
    </source>
</reference>
<dbReference type="Gene3D" id="3.30.1310.20">
    <property type="entry name" value="PRTase-like"/>
    <property type="match status" value="1"/>
</dbReference>
<sequence length="430" mass="47977">MTFRNREEAAYLLAEDLKEYRNTDAVVLALPRGGVPLGHIIARELHLPLDIELIKKIGYPGQPEYAVGAVSMHSQVLNPDIDLPQEYYDEQTERIREELRNRYERYKGARQPVEVEGRTVLLVDDGIATGYTIMAAAQLIRAANPSRIVIAVPVASPRILNKLSRYVDEIVCLYAPDHFQAVGQFYEDFSEVTHGDVVRLLTWPDTDNSSAKSNNQKHNRMGAYEVKIRIGAEELMGNLHLPANATGIVIFSHGSGSSRHSSRNRYVASVLEDEGFGTLLFDLLTEEEDRIYENRFDIPLLIQRLVRVTQWLQSQEELQHMPMGYFGASTGAASALGAAAELGDAIKAVVSRGGRPDLALPVLPRVKAATLLLVGSLDYPVIGMNEEAYDALNTERTLTIVPGASHLFEEPGKLEEVAHLAMEWFRQYLR</sequence>
<dbReference type="Proteomes" id="UP000256708">
    <property type="component" value="Unassembled WGS sequence"/>
</dbReference>
<name>A0A3D8LAM5_9BACT</name>
<dbReference type="SUPFAM" id="SSF53271">
    <property type="entry name" value="PRTase-like"/>
    <property type="match status" value="1"/>
</dbReference>
<keyword evidence="3" id="KW-1185">Reference proteome</keyword>
<comment type="caution">
    <text evidence="2">The sequence shown here is derived from an EMBL/GenBank/DDBJ whole genome shotgun (WGS) entry which is preliminary data.</text>
</comment>
<dbReference type="Gene3D" id="3.40.50.1820">
    <property type="entry name" value="alpha/beta hydrolase"/>
    <property type="match status" value="1"/>
</dbReference>
<keyword evidence="2" id="KW-0808">Transferase</keyword>
<evidence type="ECO:0000313" key="3">
    <source>
        <dbReference type="Proteomes" id="UP000256708"/>
    </source>
</evidence>
<evidence type="ECO:0000259" key="1">
    <source>
        <dbReference type="Pfam" id="PF00156"/>
    </source>
</evidence>
<dbReference type="EMBL" id="QRGR01000014">
    <property type="protein sequence ID" value="RDV14479.1"/>
    <property type="molecule type" value="Genomic_DNA"/>
</dbReference>